<dbReference type="InterPro" id="IPR005149">
    <property type="entry name" value="Tscrpt_reg_PadR_N"/>
</dbReference>
<dbReference type="PANTHER" id="PTHR33169">
    <property type="entry name" value="PADR-FAMILY TRANSCRIPTIONAL REGULATOR"/>
    <property type="match status" value="1"/>
</dbReference>
<sequence>MRWLIAPLAEENGTPLFISVARPGTLYRMEPGDATKQARAAAQLRKGVMEYCVLALMRDRPRYGVELLHALGESGALATSQGTVYPLLSRLRRDGLVTTTWQESASGPPRRYYALTDGGRAALDEFTHVWPDFRDTVDAFLTLPHPTTGDLA</sequence>
<evidence type="ECO:0000313" key="3">
    <source>
        <dbReference type="Proteomes" id="UP000644020"/>
    </source>
</evidence>
<organism evidence="2 3">
    <name type="scientific">Streptomyces termitum</name>
    <dbReference type="NCBI Taxonomy" id="67368"/>
    <lineage>
        <taxon>Bacteria</taxon>
        <taxon>Bacillati</taxon>
        <taxon>Actinomycetota</taxon>
        <taxon>Actinomycetes</taxon>
        <taxon>Kitasatosporales</taxon>
        <taxon>Streptomycetaceae</taxon>
        <taxon>Streptomyces</taxon>
    </lineage>
</organism>
<dbReference type="InterPro" id="IPR052509">
    <property type="entry name" value="Metal_resp_DNA-bind_regulator"/>
</dbReference>
<dbReference type="Proteomes" id="UP000644020">
    <property type="component" value="Unassembled WGS sequence"/>
</dbReference>
<dbReference type="CDD" id="cd00090">
    <property type="entry name" value="HTH_ARSR"/>
    <property type="match status" value="1"/>
</dbReference>
<reference evidence="2" key="2">
    <citation type="submission" date="2020-09" db="EMBL/GenBank/DDBJ databases">
        <authorList>
            <person name="Sun Q."/>
            <person name="Ohkuma M."/>
        </authorList>
    </citation>
    <scope>NUCLEOTIDE SEQUENCE</scope>
    <source>
        <strain evidence="2">JCM 4518</strain>
    </source>
</reference>
<protein>
    <submittedName>
        <fullName evidence="2">PadR family transcriptional regulator</fullName>
    </submittedName>
</protein>
<comment type="caution">
    <text evidence="2">The sequence shown here is derived from an EMBL/GenBank/DDBJ whole genome shotgun (WGS) entry which is preliminary data.</text>
</comment>
<dbReference type="InterPro" id="IPR036388">
    <property type="entry name" value="WH-like_DNA-bd_sf"/>
</dbReference>
<name>A0A918T8N4_9ACTN</name>
<dbReference type="AlphaFoldDB" id="A0A918T8N4"/>
<dbReference type="Pfam" id="PF03551">
    <property type="entry name" value="PadR"/>
    <property type="match status" value="1"/>
</dbReference>
<dbReference type="EMBL" id="BMUL01000010">
    <property type="protein sequence ID" value="GHA91821.1"/>
    <property type="molecule type" value="Genomic_DNA"/>
</dbReference>
<keyword evidence="3" id="KW-1185">Reference proteome</keyword>
<dbReference type="PANTHER" id="PTHR33169:SF14">
    <property type="entry name" value="TRANSCRIPTIONAL REGULATOR RV3488"/>
    <property type="match status" value="1"/>
</dbReference>
<reference evidence="2" key="1">
    <citation type="journal article" date="2014" name="Int. J. Syst. Evol. Microbiol.">
        <title>Complete genome sequence of Corynebacterium casei LMG S-19264T (=DSM 44701T), isolated from a smear-ripened cheese.</title>
        <authorList>
            <consortium name="US DOE Joint Genome Institute (JGI-PGF)"/>
            <person name="Walter F."/>
            <person name="Albersmeier A."/>
            <person name="Kalinowski J."/>
            <person name="Ruckert C."/>
        </authorList>
    </citation>
    <scope>NUCLEOTIDE SEQUENCE</scope>
    <source>
        <strain evidence="2">JCM 4518</strain>
    </source>
</reference>
<gene>
    <name evidence="2" type="ORF">GCM10010305_39320</name>
</gene>
<dbReference type="SUPFAM" id="SSF46785">
    <property type="entry name" value="Winged helix' DNA-binding domain"/>
    <property type="match status" value="1"/>
</dbReference>
<dbReference type="InterPro" id="IPR011991">
    <property type="entry name" value="ArsR-like_HTH"/>
</dbReference>
<evidence type="ECO:0000313" key="2">
    <source>
        <dbReference type="EMBL" id="GHA91821.1"/>
    </source>
</evidence>
<evidence type="ECO:0000259" key="1">
    <source>
        <dbReference type="Pfam" id="PF03551"/>
    </source>
</evidence>
<feature type="domain" description="Transcription regulator PadR N-terminal" evidence="1">
    <location>
        <begin position="53"/>
        <end position="124"/>
    </location>
</feature>
<dbReference type="Gene3D" id="1.10.10.10">
    <property type="entry name" value="Winged helix-like DNA-binding domain superfamily/Winged helix DNA-binding domain"/>
    <property type="match status" value="1"/>
</dbReference>
<dbReference type="InterPro" id="IPR036390">
    <property type="entry name" value="WH_DNA-bd_sf"/>
</dbReference>
<proteinExistence type="predicted"/>
<accession>A0A918T8N4</accession>